<feature type="region of interest" description="Disordered" evidence="4">
    <location>
        <begin position="26"/>
        <end position="78"/>
    </location>
</feature>
<dbReference type="EMBL" id="HBFA01008471">
    <property type="protein sequence ID" value="CAD8656448.1"/>
    <property type="molecule type" value="Transcribed_RNA"/>
</dbReference>
<dbReference type="PANTHER" id="PTHR46014">
    <property type="entry name" value="TETRATRICOPEPTIDE REPEAT PROTEIN 1"/>
    <property type="match status" value="1"/>
</dbReference>
<evidence type="ECO:0000313" key="5">
    <source>
        <dbReference type="EMBL" id="CAD8656448.1"/>
    </source>
</evidence>
<reference evidence="5" key="1">
    <citation type="submission" date="2021-01" db="EMBL/GenBank/DDBJ databases">
        <authorList>
            <person name="Corre E."/>
            <person name="Pelletier E."/>
            <person name="Niang G."/>
            <person name="Scheremetjew M."/>
            <person name="Finn R."/>
            <person name="Kale V."/>
            <person name="Holt S."/>
            <person name="Cochrane G."/>
            <person name="Meng A."/>
            <person name="Brown T."/>
            <person name="Cohen L."/>
        </authorList>
    </citation>
    <scope>NUCLEOTIDE SEQUENCE</scope>
    <source>
        <strain evidence="5">CCMP722</strain>
    </source>
</reference>
<dbReference type="InterPro" id="IPR013105">
    <property type="entry name" value="TPR_2"/>
</dbReference>
<dbReference type="SMART" id="SM00028">
    <property type="entry name" value="TPR"/>
    <property type="match status" value="3"/>
</dbReference>
<evidence type="ECO:0000256" key="1">
    <source>
        <dbReference type="ARBA" id="ARBA00022737"/>
    </source>
</evidence>
<dbReference type="InterPro" id="IPR019734">
    <property type="entry name" value="TPR_rpt"/>
</dbReference>
<dbReference type="SUPFAM" id="SSF48452">
    <property type="entry name" value="TPR-like"/>
    <property type="match status" value="1"/>
</dbReference>
<dbReference type="AlphaFoldDB" id="A0A7S0N080"/>
<dbReference type="Pfam" id="PF07719">
    <property type="entry name" value="TPR_2"/>
    <property type="match status" value="1"/>
</dbReference>
<name>A0A7S0N080_9CHLO</name>
<protein>
    <submittedName>
        <fullName evidence="5">Uncharacterized protein</fullName>
    </submittedName>
</protein>
<proteinExistence type="predicted"/>
<organism evidence="5">
    <name type="scientific">Pyramimonas obovata</name>
    <dbReference type="NCBI Taxonomy" id="1411642"/>
    <lineage>
        <taxon>Eukaryota</taxon>
        <taxon>Viridiplantae</taxon>
        <taxon>Chlorophyta</taxon>
        <taxon>Pyramimonadophyceae</taxon>
        <taxon>Pyramimonadales</taxon>
        <taxon>Pyramimonadaceae</taxon>
        <taxon>Pyramimonas</taxon>
        <taxon>Pyramimonas incertae sedis</taxon>
    </lineage>
</organism>
<dbReference type="PROSITE" id="PS50005">
    <property type="entry name" value="TPR"/>
    <property type="match status" value="2"/>
</dbReference>
<sequence length="216" mass="24147">MFASCCRHTRPIKDDWVWEDTTSNASTDYESVDGELSEVESTTSRYSKKRQSNRTPSRKHKEAPRSPPQSSLERSTSDHDAAKLKGNECYNLSQYEEAVKWYTKALAIAPAADPTFRATVLTNRAECYRQMRLDEQCIGDCTEALKLKPDNVKALIRRGLAYEQAEKSKLALADLSAALQLAPGSKVASEGVMRLTNTLRRAERRLSRGSSRAGGR</sequence>
<evidence type="ECO:0000256" key="3">
    <source>
        <dbReference type="PROSITE-ProRule" id="PRU00339"/>
    </source>
</evidence>
<keyword evidence="1" id="KW-0677">Repeat</keyword>
<feature type="compositionally biased region" description="Basic residues" evidence="4">
    <location>
        <begin position="46"/>
        <end position="62"/>
    </location>
</feature>
<evidence type="ECO:0000256" key="2">
    <source>
        <dbReference type="ARBA" id="ARBA00022803"/>
    </source>
</evidence>
<dbReference type="InterPro" id="IPR052769">
    <property type="entry name" value="TPR_domain_protein"/>
</dbReference>
<dbReference type="Gene3D" id="1.25.40.10">
    <property type="entry name" value="Tetratricopeptide repeat domain"/>
    <property type="match status" value="1"/>
</dbReference>
<dbReference type="InterPro" id="IPR011990">
    <property type="entry name" value="TPR-like_helical_dom_sf"/>
</dbReference>
<feature type="repeat" description="TPR" evidence="3">
    <location>
        <begin position="79"/>
        <end position="112"/>
    </location>
</feature>
<evidence type="ECO:0000256" key="4">
    <source>
        <dbReference type="SAM" id="MobiDB-lite"/>
    </source>
</evidence>
<gene>
    <name evidence="5" type="ORF">POBO1169_LOCUS4444</name>
</gene>
<feature type="repeat" description="TPR" evidence="3">
    <location>
        <begin position="152"/>
        <end position="185"/>
    </location>
</feature>
<keyword evidence="2 3" id="KW-0802">TPR repeat</keyword>
<accession>A0A7S0N080</accession>
<dbReference type="PANTHER" id="PTHR46014:SF1">
    <property type="entry name" value="TETRATRICOPEPTIDE REPEAT PROTEIN 1"/>
    <property type="match status" value="1"/>
</dbReference>